<dbReference type="EMBL" id="UAQP01000005">
    <property type="protein sequence ID" value="SPU51913.1"/>
    <property type="molecule type" value="Genomic_DNA"/>
</dbReference>
<evidence type="ECO:0008006" key="3">
    <source>
        <dbReference type="Google" id="ProtNLM"/>
    </source>
</evidence>
<dbReference type="RefSeq" id="WP_258522464.1">
    <property type="nucleotide sequence ID" value="NZ_UAQP01000005.1"/>
</dbReference>
<name>A0A2X1B3Q4_BREVE</name>
<accession>A0A2X1B3Q4</accession>
<protein>
    <recommendedName>
        <fullName evidence="3">DUF3168 domain-containing protein</fullName>
    </recommendedName>
</protein>
<reference evidence="1 2" key="1">
    <citation type="submission" date="2018-06" db="EMBL/GenBank/DDBJ databases">
        <authorList>
            <consortium name="Pathogen Informatics"/>
            <person name="Doyle S."/>
        </authorList>
    </citation>
    <scope>NUCLEOTIDE SEQUENCE [LARGE SCALE GENOMIC DNA]</scope>
    <source>
        <strain evidence="1 2">NCTC11166</strain>
    </source>
</reference>
<evidence type="ECO:0000313" key="1">
    <source>
        <dbReference type="EMBL" id="SPU51913.1"/>
    </source>
</evidence>
<evidence type="ECO:0000313" key="2">
    <source>
        <dbReference type="Proteomes" id="UP000251186"/>
    </source>
</evidence>
<sequence length="133" mass="14012">MRDHEGALQKAMVAALKADPTLSALIQGRVYDQAPEGALCPYLALGRCESRPVAADGGGVEQKLTLTGVSRFAGSEEAKAVAAAVRACLHEAVLEADGVRTATLRATFADVFRAGDGRRTYAVVRLRAVTEEI</sequence>
<dbReference type="AlphaFoldDB" id="A0A2X1B3Q4"/>
<proteinExistence type="predicted"/>
<dbReference type="Gene3D" id="3.30.2000.30">
    <property type="match status" value="1"/>
</dbReference>
<organism evidence="1 2">
    <name type="scientific">Brevundimonas vesicularis</name>
    <name type="common">Pseudomonas vesicularis</name>
    <dbReference type="NCBI Taxonomy" id="41276"/>
    <lineage>
        <taxon>Bacteria</taxon>
        <taxon>Pseudomonadati</taxon>
        <taxon>Pseudomonadota</taxon>
        <taxon>Alphaproteobacteria</taxon>
        <taxon>Caulobacterales</taxon>
        <taxon>Caulobacteraceae</taxon>
        <taxon>Brevundimonas</taxon>
    </lineage>
</organism>
<dbReference type="Pfam" id="PF11367">
    <property type="entry name" value="Tail_completion_gp17"/>
    <property type="match status" value="1"/>
</dbReference>
<dbReference type="InterPro" id="IPR053745">
    <property type="entry name" value="Viral_Tail_Comp_sf"/>
</dbReference>
<dbReference type="InterPro" id="IPR021508">
    <property type="entry name" value="Gp17-like"/>
</dbReference>
<gene>
    <name evidence="1" type="ORF">NCTC11166_00223</name>
</gene>
<dbReference type="Proteomes" id="UP000251186">
    <property type="component" value="Unassembled WGS sequence"/>
</dbReference>